<dbReference type="InParanoid" id="A0A1Y2DN46"/>
<sequence>MELGKRNYLDQLTPNAGSCIQQPIFDLRLTHVLGLLVIFHLIHPTGLIKLGTLHGGRMVQALFDEVYFVFGETCTMCILSPSEDGWLDELTSPEKPLRGHHTPKYTPGNHLCFSFLRAVLNPDLRTLTQLCERGPALLQGKSLVCVRDLGCNISIG</sequence>
<dbReference type="GeneID" id="63777232"/>
<name>A0A1Y2DN46_9PEZI</name>
<dbReference type="RefSeq" id="XP_040712908.1">
    <property type="nucleotide sequence ID" value="XM_040861020.1"/>
</dbReference>
<evidence type="ECO:0000313" key="2">
    <source>
        <dbReference type="Proteomes" id="UP000193689"/>
    </source>
</evidence>
<keyword evidence="2" id="KW-1185">Reference proteome</keyword>
<protein>
    <submittedName>
        <fullName evidence="1">Uncharacterized protein</fullName>
    </submittedName>
</protein>
<accession>A0A1Y2DN46</accession>
<reference evidence="1 2" key="1">
    <citation type="submission" date="2016-07" db="EMBL/GenBank/DDBJ databases">
        <title>Pervasive Adenine N6-methylation of Active Genes in Fungi.</title>
        <authorList>
            <consortium name="DOE Joint Genome Institute"/>
            <person name="Mondo S.J."/>
            <person name="Dannebaum R.O."/>
            <person name="Kuo R.C."/>
            <person name="Labutti K."/>
            <person name="Haridas S."/>
            <person name="Kuo A."/>
            <person name="Salamov A."/>
            <person name="Ahrendt S.R."/>
            <person name="Lipzen A."/>
            <person name="Sullivan W."/>
            <person name="Andreopoulos W.B."/>
            <person name="Clum A."/>
            <person name="Lindquist E."/>
            <person name="Daum C."/>
            <person name="Ramamoorthy G.K."/>
            <person name="Gryganskyi A."/>
            <person name="Culley D."/>
            <person name="Magnuson J.K."/>
            <person name="James T.Y."/>
            <person name="O'Malley M.A."/>
            <person name="Stajich J.E."/>
            <person name="Spatafora J.W."/>
            <person name="Visel A."/>
            <person name="Grigoriev I.V."/>
        </authorList>
    </citation>
    <scope>NUCLEOTIDE SEQUENCE [LARGE SCALE GENOMIC DNA]</scope>
    <source>
        <strain evidence="1 2">CBS 129021</strain>
    </source>
</reference>
<evidence type="ECO:0000313" key="1">
    <source>
        <dbReference type="EMBL" id="ORY60681.1"/>
    </source>
</evidence>
<dbReference type="AlphaFoldDB" id="A0A1Y2DN46"/>
<dbReference type="Proteomes" id="UP000193689">
    <property type="component" value="Unassembled WGS sequence"/>
</dbReference>
<dbReference type="EMBL" id="MCFJ01000011">
    <property type="protein sequence ID" value="ORY60681.1"/>
    <property type="molecule type" value="Genomic_DNA"/>
</dbReference>
<comment type="caution">
    <text evidence="1">The sequence shown here is derived from an EMBL/GenBank/DDBJ whole genome shotgun (WGS) entry which is preliminary data.</text>
</comment>
<proteinExistence type="predicted"/>
<organism evidence="1 2">
    <name type="scientific">Pseudomassariella vexata</name>
    <dbReference type="NCBI Taxonomy" id="1141098"/>
    <lineage>
        <taxon>Eukaryota</taxon>
        <taxon>Fungi</taxon>
        <taxon>Dikarya</taxon>
        <taxon>Ascomycota</taxon>
        <taxon>Pezizomycotina</taxon>
        <taxon>Sordariomycetes</taxon>
        <taxon>Xylariomycetidae</taxon>
        <taxon>Amphisphaeriales</taxon>
        <taxon>Pseudomassariaceae</taxon>
        <taxon>Pseudomassariella</taxon>
    </lineage>
</organism>
<gene>
    <name evidence="1" type="ORF">BCR38DRAFT_44551</name>
</gene>